<dbReference type="Proteomes" id="UP000085678">
    <property type="component" value="Unplaced"/>
</dbReference>
<keyword evidence="8" id="KW-0812">Transmembrane</keyword>
<dbReference type="InterPro" id="IPR029071">
    <property type="entry name" value="Ubiquitin-like_domsf"/>
</dbReference>
<reference evidence="11" key="1">
    <citation type="submission" date="2025-08" db="UniProtKB">
        <authorList>
            <consortium name="RefSeq"/>
        </authorList>
    </citation>
    <scope>IDENTIFICATION</scope>
    <source>
        <tissue evidence="11">Gonads</tissue>
    </source>
</reference>
<dbReference type="InParanoid" id="A0A1S3HGL5"/>
<dbReference type="GeneID" id="106155096"/>
<comment type="function">
    <text evidence="6">Involved in endoplasmic reticulum-associated protein degradation (ERAD). Acts as a platform to recruit both UBQLN1 and VCP to the ER during ERAD.</text>
</comment>
<evidence type="ECO:0000256" key="3">
    <source>
        <dbReference type="ARBA" id="ARBA00038812"/>
    </source>
</evidence>
<dbReference type="SMART" id="SM00166">
    <property type="entry name" value="UBX"/>
    <property type="match status" value="1"/>
</dbReference>
<dbReference type="Gene3D" id="3.40.30.10">
    <property type="entry name" value="Glutaredoxin"/>
    <property type="match status" value="1"/>
</dbReference>
<dbReference type="AlphaFoldDB" id="A0A1S3HGL5"/>
<dbReference type="PROSITE" id="PS50033">
    <property type="entry name" value="UBX"/>
    <property type="match status" value="1"/>
</dbReference>
<feature type="compositionally biased region" description="Low complexity" evidence="7">
    <location>
        <begin position="430"/>
        <end position="456"/>
    </location>
</feature>
<feature type="region of interest" description="Disordered" evidence="7">
    <location>
        <begin position="153"/>
        <end position="183"/>
    </location>
</feature>
<evidence type="ECO:0000256" key="1">
    <source>
        <dbReference type="ARBA" id="ARBA00004406"/>
    </source>
</evidence>
<sequence>MKWFTGGIPEAILKAKTSLSVFIVYVSGYDEVSKKMDETWEDSAVSRECEEGHCVGIKLQANSEECQQFSQLYPVVCIPSAFFIGNNGVPIEITGGHIEPAQFAAKIKNVVQMHQLLHPQQQQQQQQQQLSQPSTETAATVTAATVTAVAGASAQVPASSEDKQLEEDSSPVQRPGESASDLEARVERAKQLIEMNRIKKAKQKEEEEKRKEVERRNLGRDMARFREMKAEAEAKELRDQMKKDKEEEKLARKRVKEQIEKDRLERKARYEKEKQEKEKAKNEAREAKEEEQRRSLEAAEAVKRETARIQFRLPDGSALTEQFPSHQPLQAAKDFVCQKLGSSFGPFQLQMTYPHRTFVDSDMQTSFLDLQLAPSAVILVKPGKASSSVKPSGGDSGLIALILAPFLWLWGILCSMLFGSPSQPKGAYNSPQEAQSPRQQQSTQQTDPSPLTSSSTRLNRPKTAYKRRTPISTTEGNVHKFNNPGDEDDDTATWNGNSTQQM</sequence>
<dbReference type="InterPro" id="IPR036249">
    <property type="entry name" value="Thioredoxin-like_sf"/>
</dbReference>
<feature type="region of interest" description="Disordered" evidence="7">
    <location>
        <begin position="271"/>
        <end position="301"/>
    </location>
</feature>
<dbReference type="InterPro" id="IPR001012">
    <property type="entry name" value="UBX_dom"/>
</dbReference>
<keyword evidence="10" id="KW-1185">Reference proteome</keyword>
<dbReference type="PANTHER" id="PTHR46424">
    <property type="entry name" value="UBX DOMAIN-CONTAINING PROTEIN 4"/>
    <property type="match status" value="1"/>
</dbReference>
<evidence type="ECO:0000313" key="10">
    <source>
        <dbReference type="Proteomes" id="UP000085678"/>
    </source>
</evidence>
<organism evidence="10 11">
    <name type="scientific">Lingula anatina</name>
    <name type="common">Brachiopod</name>
    <name type="synonym">Lingula unguis</name>
    <dbReference type="NCBI Taxonomy" id="7574"/>
    <lineage>
        <taxon>Eukaryota</taxon>
        <taxon>Metazoa</taxon>
        <taxon>Spiralia</taxon>
        <taxon>Lophotrochozoa</taxon>
        <taxon>Brachiopoda</taxon>
        <taxon>Linguliformea</taxon>
        <taxon>Lingulata</taxon>
        <taxon>Lingulida</taxon>
        <taxon>Linguloidea</taxon>
        <taxon>Lingulidae</taxon>
        <taxon>Lingula</taxon>
    </lineage>
</organism>
<dbReference type="PANTHER" id="PTHR46424:SF1">
    <property type="entry name" value="UBX DOMAIN-CONTAINING PROTEIN 4"/>
    <property type="match status" value="1"/>
</dbReference>
<evidence type="ECO:0000256" key="8">
    <source>
        <dbReference type="SAM" id="Phobius"/>
    </source>
</evidence>
<evidence type="ECO:0000256" key="6">
    <source>
        <dbReference type="ARBA" id="ARBA00046062"/>
    </source>
</evidence>
<keyword evidence="8" id="KW-0472">Membrane</keyword>
<evidence type="ECO:0000256" key="4">
    <source>
        <dbReference type="ARBA" id="ARBA00040925"/>
    </source>
</evidence>
<dbReference type="Pfam" id="PF00789">
    <property type="entry name" value="UBX"/>
    <property type="match status" value="1"/>
</dbReference>
<name>A0A1S3HGL5_LINAN</name>
<dbReference type="RefSeq" id="XP_013385210.1">
    <property type="nucleotide sequence ID" value="XM_013529756.1"/>
</dbReference>
<proteinExistence type="predicted"/>
<dbReference type="SUPFAM" id="SSF54236">
    <property type="entry name" value="Ubiquitin-like"/>
    <property type="match status" value="1"/>
</dbReference>
<feature type="region of interest" description="Disordered" evidence="7">
    <location>
        <begin position="233"/>
        <end position="253"/>
    </location>
</feature>
<dbReference type="SUPFAM" id="SSF52833">
    <property type="entry name" value="Thioredoxin-like"/>
    <property type="match status" value="1"/>
</dbReference>
<evidence type="ECO:0000259" key="9">
    <source>
        <dbReference type="PROSITE" id="PS50033"/>
    </source>
</evidence>
<dbReference type="GO" id="GO:0036503">
    <property type="term" value="P:ERAD pathway"/>
    <property type="evidence" value="ECO:0007669"/>
    <property type="project" value="TreeGrafter"/>
</dbReference>
<comment type="subcellular location">
    <subcellularLocation>
        <location evidence="1">Endoplasmic reticulum membrane</location>
        <topology evidence="1">Peripheral membrane protein</topology>
    </subcellularLocation>
</comment>
<feature type="compositionally biased region" description="Basic residues" evidence="7">
    <location>
        <begin position="459"/>
        <end position="469"/>
    </location>
</feature>
<evidence type="ECO:0000256" key="7">
    <source>
        <dbReference type="SAM" id="MobiDB-lite"/>
    </source>
</evidence>
<dbReference type="Pfam" id="PF23187">
    <property type="entry name" value="UBX7_N"/>
    <property type="match status" value="1"/>
</dbReference>
<dbReference type="STRING" id="7574.A0A1S3HGL5"/>
<dbReference type="Gene3D" id="3.10.20.90">
    <property type="entry name" value="Phosphatidylinositol 3-kinase Catalytic Subunit, Chain A, domain 1"/>
    <property type="match status" value="1"/>
</dbReference>
<feature type="domain" description="UBX" evidence="9">
    <location>
        <begin position="302"/>
        <end position="380"/>
    </location>
</feature>
<feature type="transmembrane region" description="Helical" evidence="8">
    <location>
        <begin position="397"/>
        <end position="418"/>
    </location>
</feature>
<evidence type="ECO:0000313" key="11">
    <source>
        <dbReference type="RefSeq" id="XP_013385210.1"/>
    </source>
</evidence>
<dbReference type="FunCoup" id="A0A1S3HGL5">
    <property type="interactions" value="1359"/>
</dbReference>
<gene>
    <name evidence="11" type="primary">LOC106155096</name>
</gene>
<accession>A0A1S3HGL5</accession>
<dbReference type="GO" id="GO:0006986">
    <property type="term" value="P:response to unfolded protein"/>
    <property type="evidence" value="ECO:0007669"/>
    <property type="project" value="UniProtKB-KW"/>
</dbReference>
<keyword evidence="2" id="KW-0834">Unfolded protein response</keyword>
<feature type="compositionally biased region" description="Polar residues" evidence="7">
    <location>
        <begin position="492"/>
        <end position="502"/>
    </location>
</feature>
<protein>
    <recommendedName>
        <fullName evidence="4">UBX domain-containing protein 4</fullName>
    </recommendedName>
    <alternativeName>
        <fullName evidence="5">UBX domain-containing protein 2</fullName>
    </alternativeName>
</protein>
<dbReference type="KEGG" id="lak:106155096"/>
<dbReference type="OrthoDB" id="2445133at2759"/>
<dbReference type="GO" id="GO:0005789">
    <property type="term" value="C:endoplasmic reticulum membrane"/>
    <property type="evidence" value="ECO:0007669"/>
    <property type="project" value="UniProtKB-SubCell"/>
</dbReference>
<evidence type="ECO:0000256" key="2">
    <source>
        <dbReference type="ARBA" id="ARBA00023230"/>
    </source>
</evidence>
<feature type="region of interest" description="Disordered" evidence="7">
    <location>
        <begin position="424"/>
        <end position="502"/>
    </location>
</feature>
<dbReference type="CDD" id="cd16117">
    <property type="entry name" value="UBX_UBXN4"/>
    <property type="match status" value="1"/>
</dbReference>
<comment type="subunit">
    <text evidence="3">Directly interacts with VCP. Interacts with UBQLN1. Forms a complex with VCP and UBQLN1.</text>
</comment>
<evidence type="ECO:0000256" key="5">
    <source>
        <dbReference type="ARBA" id="ARBA00041575"/>
    </source>
</evidence>
<keyword evidence="8" id="KW-1133">Transmembrane helix</keyword>